<dbReference type="PANTHER" id="PTHR40434:SF1">
    <property type="entry name" value="CUPIN TYPE-1 DOMAIN-CONTAINING PROTEIN"/>
    <property type="match status" value="1"/>
</dbReference>
<accession>A0A5N6SCX8</accession>
<sequence length="153" mass="17608">MCIPRRHRLSSRHSRDSTYHSQNTFYERSPKWNDALYASCQQSIGIIMAETQIYPIGTRSECERLVRDWGFRHIFTWSDGSNAYYSPHRHAGLTTHLIRQGTLTITYPEDNVQFNNGEVKKETFGVGARVDVPAGKLHEVWIGEDGCEYVIGE</sequence>
<dbReference type="OrthoDB" id="5270965at2759"/>
<dbReference type="Proteomes" id="UP000325672">
    <property type="component" value="Unassembled WGS sequence"/>
</dbReference>
<dbReference type="PANTHER" id="PTHR40434">
    <property type="entry name" value="CUPIN_2 DOMAIN-CONTAINING PROTEIN"/>
    <property type="match status" value="1"/>
</dbReference>
<dbReference type="SUPFAM" id="SSF51182">
    <property type="entry name" value="RmlC-like cupins"/>
    <property type="match status" value="1"/>
</dbReference>
<keyword evidence="2" id="KW-1185">Reference proteome</keyword>
<dbReference type="RefSeq" id="XP_031908518.1">
    <property type="nucleotide sequence ID" value="XM_032055985.1"/>
</dbReference>
<reference evidence="1 2" key="1">
    <citation type="submission" date="2019-04" db="EMBL/GenBank/DDBJ databases">
        <title>Friends and foes A comparative genomics study of 23 Aspergillus species from section Flavi.</title>
        <authorList>
            <consortium name="DOE Joint Genome Institute"/>
            <person name="Kjaerbolling I."/>
            <person name="Vesth T."/>
            <person name="Frisvad J.C."/>
            <person name="Nybo J.L."/>
            <person name="Theobald S."/>
            <person name="Kildgaard S."/>
            <person name="Isbrandt T."/>
            <person name="Kuo A."/>
            <person name="Sato A."/>
            <person name="Lyhne E.K."/>
            <person name="Kogle M.E."/>
            <person name="Wiebenga A."/>
            <person name="Kun R.S."/>
            <person name="Lubbers R.J."/>
            <person name="Makela M.R."/>
            <person name="Barry K."/>
            <person name="Chovatia M."/>
            <person name="Clum A."/>
            <person name="Daum C."/>
            <person name="Haridas S."/>
            <person name="He G."/>
            <person name="LaButti K."/>
            <person name="Lipzen A."/>
            <person name="Mondo S."/>
            <person name="Riley R."/>
            <person name="Salamov A."/>
            <person name="Simmons B.A."/>
            <person name="Magnuson J.K."/>
            <person name="Henrissat B."/>
            <person name="Mortensen U.H."/>
            <person name="Larsen T.O."/>
            <person name="Devries R.P."/>
            <person name="Grigoriev I.V."/>
            <person name="Machida M."/>
            <person name="Baker S.E."/>
            <person name="Andersen M.R."/>
        </authorList>
    </citation>
    <scope>NUCLEOTIDE SEQUENCE [LARGE SCALE GENOMIC DNA]</scope>
    <source>
        <strain evidence="1 2">CBS 117625</strain>
    </source>
</reference>
<proteinExistence type="predicted"/>
<evidence type="ECO:0000313" key="1">
    <source>
        <dbReference type="EMBL" id="KAE8132455.1"/>
    </source>
</evidence>
<dbReference type="GeneID" id="43640195"/>
<evidence type="ECO:0008006" key="3">
    <source>
        <dbReference type="Google" id="ProtNLM"/>
    </source>
</evidence>
<dbReference type="AlphaFoldDB" id="A0A5N6SCX8"/>
<evidence type="ECO:0000313" key="2">
    <source>
        <dbReference type="Proteomes" id="UP000325672"/>
    </source>
</evidence>
<dbReference type="EMBL" id="ML743632">
    <property type="protein sequence ID" value="KAE8132455.1"/>
    <property type="molecule type" value="Genomic_DNA"/>
</dbReference>
<gene>
    <name evidence="1" type="ORF">BDV38DRAFT_261018</name>
</gene>
<name>A0A5N6SCX8_ASPPS</name>
<dbReference type="InterPro" id="IPR011051">
    <property type="entry name" value="RmlC_Cupin_sf"/>
</dbReference>
<organism evidence="1 2">
    <name type="scientific">Aspergillus pseudotamarii</name>
    <dbReference type="NCBI Taxonomy" id="132259"/>
    <lineage>
        <taxon>Eukaryota</taxon>
        <taxon>Fungi</taxon>
        <taxon>Dikarya</taxon>
        <taxon>Ascomycota</taxon>
        <taxon>Pezizomycotina</taxon>
        <taxon>Eurotiomycetes</taxon>
        <taxon>Eurotiomycetidae</taxon>
        <taxon>Eurotiales</taxon>
        <taxon>Aspergillaceae</taxon>
        <taxon>Aspergillus</taxon>
        <taxon>Aspergillus subgen. Circumdati</taxon>
    </lineage>
</organism>
<protein>
    <recommendedName>
        <fullName evidence="3">Cupin 2 conserved barrel domain-containing protein</fullName>
    </recommendedName>
</protein>